<evidence type="ECO:0000313" key="2">
    <source>
        <dbReference type="Proteomes" id="UP001499909"/>
    </source>
</evidence>
<evidence type="ECO:0008006" key="3">
    <source>
        <dbReference type="Google" id="ProtNLM"/>
    </source>
</evidence>
<dbReference type="EMBL" id="BAABDH010000038">
    <property type="protein sequence ID" value="GAA3936560.1"/>
    <property type="molecule type" value="Genomic_DNA"/>
</dbReference>
<reference evidence="2" key="1">
    <citation type="journal article" date="2019" name="Int. J. Syst. Evol. Microbiol.">
        <title>The Global Catalogue of Microorganisms (GCM) 10K type strain sequencing project: providing services to taxonomists for standard genome sequencing and annotation.</title>
        <authorList>
            <consortium name="The Broad Institute Genomics Platform"/>
            <consortium name="The Broad Institute Genome Sequencing Center for Infectious Disease"/>
            <person name="Wu L."/>
            <person name="Ma J."/>
        </authorList>
    </citation>
    <scope>NUCLEOTIDE SEQUENCE [LARGE SCALE GENOMIC DNA]</scope>
    <source>
        <strain evidence="2">JCM 17214</strain>
    </source>
</reference>
<name>A0ABP7N4T0_9BACT</name>
<proteinExistence type="predicted"/>
<accession>A0ABP7N4T0</accession>
<dbReference type="PROSITE" id="PS51257">
    <property type="entry name" value="PROKAR_LIPOPROTEIN"/>
    <property type="match status" value="1"/>
</dbReference>
<dbReference type="RefSeq" id="WP_345113249.1">
    <property type="nucleotide sequence ID" value="NZ_BAABDH010000038.1"/>
</dbReference>
<keyword evidence="2" id="KW-1185">Reference proteome</keyword>
<comment type="caution">
    <text evidence="1">The sequence shown here is derived from an EMBL/GenBank/DDBJ whole genome shotgun (WGS) entry which is preliminary data.</text>
</comment>
<organism evidence="1 2">
    <name type="scientific">Hymenobacter algoricola</name>
    <dbReference type="NCBI Taxonomy" id="486267"/>
    <lineage>
        <taxon>Bacteria</taxon>
        <taxon>Pseudomonadati</taxon>
        <taxon>Bacteroidota</taxon>
        <taxon>Cytophagia</taxon>
        <taxon>Cytophagales</taxon>
        <taxon>Hymenobacteraceae</taxon>
        <taxon>Hymenobacter</taxon>
    </lineage>
</organism>
<sequence length="155" mass="17538">MKYVLLASVWAQVFLYGCNNDKCEGAADAGSTVLNIRLLNSAGTQSLFNPSRGYFRDSVRVFDEQSSTVALLSGPTLPAENVAFLLLERNQTPKLNALTTRRFILYLKRTDQDTVRVEYELFKNDCNRPEVRSLQVFYNAAKVYEGSDTRMCRSC</sequence>
<protein>
    <recommendedName>
        <fullName evidence="3">Lipoprotein</fullName>
    </recommendedName>
</protein>
<gene>
    <name evidence="1" type="ORF">GCM10022406_20970</name>
</gene>
<dbReference type="Proteomes" id="UP001499909">
    <property type="component" value="Unassembled WGS sequence"/>
</dbReference>
<evidence type="ECO:0000313" key="1">
    <source>
        <dbReference type="EMBL" id="GAA3936560.1"/>
    </source>
</evidence>